<keyword evidence="11 12" id="KW-0275">Fatty acid biosynthesis</keyword>
<keyword evidence="10" id="KW-0472">Membrane</keyword>
<organism evidence="15 16">
    <name type="scientific">Thalassiosira oceanica</name>
    <name type="common">Marine diatom</name>
    <dbReference type="NCBI Taxonomy" id="159749"/>
    <lineage>
        <taxon>Eukaryota</taxon>
        <taxon>Sar</taxon>
        <taxon>Stramenopiles</taxon>
        <taxon>Ochrophyta</taxon>
        <taxon>Bacillariophyta</taxon>
        <taxon>Coscinodiscophyceae</taxon>
        <taxon>Thalassiosirophycidae</taxon>
        <taxon>Thalassiosirales</taxon>
        <taxon>Thalassiosiraceae</taxon>
        <taxon>Thalassiosira</taxon>
    </lineage>
</organism>
<dbReference type="InterPro" id="IPR005804">
    <property type="entry name" value="FA_desaturase_dom"/>
</dbReference>
<keyword evidence="5" id="KW-0276">Fatty acid metabolism</keyword>
<comment type="cofactor">
    <cofactor evidence="12">
        <name>Fe(2+)</name>
        <dbReference type="ChEBI" id="CHEBI:29033"/>
    </cofactor>
</comment>
<keyword evidence="8" id="KW-0408">Iron</keyword>
<dbReference type="PRINTS" id="PR00075">
    <property type="entry name" value="FACDDSATRASE"/>
</dbReference>
<keyword evidence="9" id="KW-0443">Lipid metabolism</keyword>
<evidence type="ECO:0000256" key="13">
    <source>
        <dbReference type="SAM" id="MobiDB-lite"/>
    </source>
</evidence>
<evidence type="ECO:0000256" key="8">
    <source>
        <dbReference type="ARBA" id="ARBA00023004"/>
    </source>
</evidence>
<feature type="domain" description="Fatty acid desaturase" evidence="14">
    <location>
        <begin position="141"/>
        <end position="336"/>
    </location>
</feature>
<evidence type="ECO:0000256" key="11">
    <source>
        <dbReference type="ARBA" id="ARBA00023160"/>
    </source>
</evidence>
<dbReference type="GO" id="GO:0005506">
    <property type="term" value="F:iron ion binding"/>
    <property type="evidence" value="ECO:0007669"/>
    <property type="project" value="TreeGrafter"/>
</dbReference>
<keyword evidence="4 12" id="KW-0812">Transmembrane</keyword>
<dbReference type="PANTHER" id="PTHR11351">
    <property type="entry name" value="ACYL-COA DESATURASE"/>
    <property type="match status" value="1"/>
</dbReference>
<evidence type="ECO:0000256" key="7">
    <source>
        <dbReference type="ARBA" id="ARBA00023002"/>
    </source>
</evidence>
<dbReference type="GO" id="GO:0004768">
    <property type="term" value="F:stearoyl-CoA 9-desaturase activity"/>
    <property type="evidence" value="ECO:0007669"/>
    <property type="project" value="TreeGrafter"/>
</dbReference>
<proteinExistence type="inferred from homology"/>
<dbReference type="CDD" id="cd03505">
    <property type="entry name" value="Delta9-FADS-like"/>
    <property type="match status" value="1"/>
</dbReference>
<evidence type="ECO:0000256" key="2">
    <source>
        <dbReference type="ARBA" id="ARBA00009295"/>
    </source>
</evidence>
<dbReference type="EMBL" id="AGNL01046538">
    <property type="protein sequence ID" value="EJK47867.1"/>
    <property type="molecule type" value="Genomic_DNA"/>
</dbReference>
<feature type="compositionally biased region" description="Basic and acidic residues" evidence="13">
    <location>
        <begin position="61"/>
        <end position="72"/>
    </location>
</feature>
<evidence type="ECO:0000256" key="9">
    <source>
        <dbReference type="ARBA" id="ARBA00023098"/>
    </source>
</evidence>
<gene>
    <name evidence="15" type="ORF">THAOC_33388</name>
</gene>
<dbReference type="eggNOG" id="KOG1600">
    <property type="taxonomic scope" value="Eukaryota"/>
</dbReference>
<evidence type="ECO:0000259" key="14">
    <source>
        <dbReference type="Pfam" id="PF00487"/>
    </source>
</evidence>
<sequence>MIVLRLLRYKLAAACLHARRAGRGYVGTPACRAAAGAAGGGRTFWFTAPTALRQRLVENGPLHENDQGHSVRGEVPPQEQQPELPHGDLHYASPRPGHRGPDQGHGVQQGDPNVGLSPVAYQNHLADTLILSTLNFALIRLSGFGITVGVHRLWSHRSYSAAFPVRFALMLMNSIANQGSIFHWARDHRVHHKYSETDADPHNAMRGFFFAHIGWLYVKKHPEVIRAGQELDFSDLYEDPVVMFQKKLDPWFALYMCFVFPAQIAVKFWGEKFWPAFFVAGALRYMVVLHFTWFVNSAAHLYGDHPYDTASYPSENPYVSYFAVGEGWHNWHHKYPFDYAASEFGISSQFNPSKLFIDMLAPVGLVWGRKRGTAAWNMGRERRERDLKNGVPLAKPAPRPWEVPSTKQE</sequence>
<comment type="subcellular location">
    <subcellularLocation>
        <location evidence="1">Membrane</location>
        <topology evidence="1">Multi-pass membrane protein</topology>
    </subcellularLocation>
</comment>
<evidence type="ECO:0000256" key="6">
    <source>
        <dbReference type="ARBA" id="ARBA00022989"/>
    </source>
</evidence>
<keyword evidence="7 12" id="KW-0560">Oxidoreductase</keyword>
<evidence type="ECO:0000313" key="16">
    <source>
        <dbReference type="Proteomes" id="UP000266841"/>
    </source>
</evidence>
<dbReference type="OrthoDB" id="10260134at2759"/>
<reference evidence="15 16" key="1">
    <citation type="journal article" date="2012" name="Genome Biol.">
        <title>Genome and low-iron response of an oceanic diatom adapted to chronic iron limitation.</title>
        <authorList>
            <person name="Lommer M."/>
            <person name="Specht M."/>
            <person name="Roy A.S."/>
            <person name="Kraemer L."/>
            <person name="Andreson R."/>
            <person name="Gutowska M.A."/>
            <person name="Wolf J."/>
            <person name="Bergner S.V."/>
            <person name="Schilhabel M.B."/>
            <person name="Klostermeier U.C."/>
            <person name="Beiko R.G."/>
            <person name="Rosenstiel P."/>
            <person name="Hippler M."/>
            <person name="Laroche J."/>
        </authorList>
    </citation>
    <scope>NUCLEOTIDE SEQUENCE [LARGE SCALE GENOMIC DNA]</scope>
    <source>
        <strain evidence="15 16">CCMP1005</strain>
    </source>
</reference>
<evidence type="ECO:0000313" key="15">
    <source>
        <dbReference type="EMBL" id="EJK47867.1"/>
    </source>
</evidence>
<name>K0RMB0_THAOC</name>
<feature type="compositionally biased region" description="Low complexity" evidence="13">
    <location>
        <begin position="74"/>
        <end position="83"/>
    </location>
</feature>
<accession>K0RMB0</accession>
<keyword evidence="6" id="KW-1133">Transmembrane helix</keyword>
<evidence type="ECO:0000256" key="10">
    <source>
        <dbReference type="ARBA" id="ARBA00023136"/>
    </source>
</evidence>
<comment type="similarity">
    <text evidence="2 12">Belongs to the fatty acid desaturase type 1 family.</text>
</comment>
<keyword evidence="3 12" id="KW-0444">Lipid biosynthesis</keyword>
<dbReference type="Proteomes" id="UP000266841">
    <property type="component" value="Unassembled WGS sequence"/>
</dbReference>
<dbReference type="GO" id="GO:0005789">
    <property type="term" value="C:endoplasmic reticulum membrane"/>
    <property type="evidence" value="ECO:0007669"/>
    <property type="project" value="TreeGrafter"/>
</dbReference>
<evidence type="ECO:0000256" key="12">
    <source>
        <dbReference type="RuleBase" id="RU000581"/>
    </source>
</evidence>
<keyword evidence="16" id="KW-1185">Reference proteome</keyword>
<evidence type="ECO:0000256" key="3">
    <source>
        <dbReference type="ARBA" id="ARBA00022516"/>
    </source>
</evidence>
<dbReference type="Pfam" id="PF00487">
    <property type="entry name" value="FA_desaturase"/>
    <property type="match status" value="1"/>
</dbReference>
<dbReference type="AlphaFoldDB" id="K0RMB0"/>
<protein>
    <recommendedName>
        <fullName evidence="14">Fatty acid desaturase domain-containing protein</fullName>
    </recommendedName>
</protein>
<feature type="region of interest" description="Disordered" evidence="13">
    <location>
        <begin position="61"/>
        <end position="114"/>
    </location>
</feature>
<dbReference type="PANTHER" id="PTHR11351:SF31">
    <property type="entry name" value="DESATURASE 1, ISOFORM A-RELATED"/>
    <property type="match status" value="1"/>
</dbReference>
<evidence type="ECO:0000256" key="1">
    <source>
        <dbReference type="ARBA" id="ARBA00004141"/>
    </source>
</evidence>
<dbReference type="GO" id="GO:0006636">
    <property type="term" value="P:unsaturated fatty acid biosynthetic process"/>
    <property type="evidence" value="ECO:0007669"/>
    <property type="project" value="TreeGrafter"/>
</dbReference>
<dbReference type="InterPro" id="IPR015876">
    <property type="entry name" value="Acyl-CoA_DS"/>
</dbReference>
<feature type="region of interest" description="Disordered" evidence="13">
    <location>
        <begin position="386"/>
        <end position="409"/>
    </location>
</feature>
<evidence type="ECO:0000256" key="4">
    <source>
        <dbReference type="ARBA" id="ARBA00022692"/>
    </source>
</evidence>
<comment type="domain">
    <text evidence="12">The histidine box domains are involved in binding the catalytic metal ions.</text>
</comment>
<comment type="caution">
    <text evidence="15">The sequence shown here is derived from an EMBL/GenBank/DDBJ whole genome shotgun (WGS) entry which is preliminary data.</text>
</comment>
<evidence type="ECO:0000256" key="5">
    <source>
        <dbReference type="ARBA" id="ARBA00022832"/>
    </source>
</evidence>